<dbReference type="PANTHER" id="PTHR43791:SF36">
    <property type="entry name" value="TRANSPORTER, PUTATIVE (AFU_ORTHOLOGUE AFUA_6G08340)-RELATED"/>
    <property type="match status" value="1"/>
</dbReference>
<feature type="transmembrane region" description="Helical" evidence="6">
    <location>
        <begin position="443"/>
        <end position="464"/>
    </location>
</feature>
<dbReference type="InterPro" id="IPR046341">
    <property type="entry name" value="SET_dom_sf"/>
</dbReference>
<dbReference type="CDD" id="cd20071">
    <property type="entry name" value="SET_SMYD"/>
    <property type="match status" value="1"/>
</dbReference>
<evidence type="ECO:0000256" key="2">
    <source>
        <dbReference type="ARBA" id="ARBA00022448"/>
    </source>
</evidence>
<keyword evidence="4 6" id="KW-1133">Transmembrane helix</keyword>
<dbReference type="PANTHER" id="PTHR43791">
    <property type="entry name" value="PERMEASE-RELATED"/>
    <property type="match status" value="1"/>
</dbReference>
<evidence type="ECO:0000313" key="9">
    <source>
        <dbReference type="Proteomes" id="UP000298493"/>
    </source>
</evidence>
<evidence type="ECO:0000259" key="7">
    <source>
        <dbReference type="PROSITE" id="PS50280"/>
    </source>
</evidence>
<keyword evidence="3 6" id="KW-0812">Transmembrane</keyword>
<feature type="transmembrane region" description="Helical" evidence="6">
    <location>
        <begin position="652"/>
        <end position="669"/>
    </location>
</feature>
<evidence type="ECO:0000313" key="8">
    <source>
        <dbReference type="EMBL" id="TID13895.1"/>
    </source>
</evidence>
<dbReference type="InterPro" id="IPR001214">
    <property type="entry name" value="SET_dom"/>
</dbReference>
<reference evidence="8 9" key="1">
    <citation type="submission" date="2019-04" db="EMBL/GenBank/DDBJ databases">
        <title>High contiguity whole genome sequence and gene annotation resource for two Venturia nashicola isolates.</title>
        <authorList>
            <person name="Prokchorchik M."/>
            <person name="Won K."/>
            <person name="Lee Y."/>
            <person name="Choi E.D."/>
            <person name="Segonzac C."/>
            <person name="Sohn K.H."/>
        </authorList>
    </citation>
    <scope>NUCLEOTIDE SEQUENCE [LARGE SCALE GENOMIC DNA]</scope>
    <source>
        <strain evidence="8 9">PRI2</strain>
    </source>
</reference>
<feature type="transmembrane region" description="Helical" evidence="6">
    <location>
        <begin position="675"/>
        <end position="696"/>
    </location>
</feature>
<dbReference type="SUPFAM" id="SSF103473">
    <property type="entry name" value="MFS general substrate transporter"/>
    <property type="match status" value="1"/>
</dbReference>
<dbReference type="SUPFAM" id="SSF82199">
    <property type="entry name" value="SET domain"/>
    <property type="match status" value="1"/>
</dbReference>
<evidence type="ECO:0000256" key="4">
    <source>
        <dbReference type="ARBA" id="ARBA00022989"/>
    </source>
</evidence>
<dbReference type="InterPro" id="IPR036259">
    <property type="entry name" value="MFS_trans_sf"/>
</dbReference>
<dbReference type="Gene3D" id="2.170.270.10">
    <property type="entry name" value="SET domain"/>
    <property type="match status" value="1"/>
</dbReference>
<name>A0A4Z1NEK0_9PEZI</name>
<sequence>MRFRSPVSVVIYIAQVFGDDPTSSHLPISGHGFREEVAVVQNHSASDPLPQVRRFDLEHEQSDCVSSSNHTRQYCAFADPHFDHGKGVIVITTPERAQHFFKFSASTSNHRSSIREPLFKTKTGGGKGRGVFASRHIPAGTLITQESPILFIDQNWTQDIPSEDARTTLQASAVKKLPESTRRTVEELYGGSNKIMTNSYGITGGPTKDWPGLENESDLGITTVHANISKVNHGCRANASPQWDWNGLAHNLYAVRDIAADEEITMSYFDTRQTFRERQEYTNQTLGFQCACSHCRATSNFIDLSDDRVNEINLLERYLENRQIAPADSTAMAELLVDLYEQEGLDSFISKAYAIAALEWNGTGHEYRARSWAYRSVKAGLVASQVAGVEDIGYIVMLYISCCTISHIGPSVWLPSCEVAWGVITCCLSTVNKDTQVYGLRFLVGFFEGCAWPGYFTIISAWYLPHEMALRMSIFNIAQPTGAMLSGALQGALSTNLDGHLGQAGWRWAFIINGVCTIFIALLAYLALPGFPERQNPLSKWYLKPRHIEIALARSRRVGRKPQIGITIRSFFAAFSFWQLWAFSIACAIGGNTTPAGYFNLWLKSVKNPAGKAKYTVAQLNYFPIGGQAVALVCELAFSSVSDYFNSRLRPLLLHSAINIISLIILLIRPSNEHAYMAGWYLNYIGSVAAMILYAWASSTLEAEPQVLTILFASGTVLSYLQSAFVPLAAYPASQAPHWKIGAKLYLGFAVGALCLYFAIYSRLRWERSKKSEEMQAVSGAADLEMKDNERCGSGCD</sequence>
<protein>
    <submittedName>
        <fullName evidence="8">Methylenetetrahydrofolate reductase 1</fullName>
    </submittedName>
</protein>
<comment type="subcellular location">
    <subcellularLocation>
        <location evidence="1">Membrane</location>
        <topology evidence="1">Multi-pass membrane protein</topology>
    </subcellularLocation>
</comment>
<gene>
    <name evidence="8" type="ORF">E6O75_ATG07127</name>
</gene>
<feature type="transmembrane region" description="Helical" evidence="6">
    <location>
        <begin position="743"/>
        <end position="761"/>
    </location>
</feature>
<dbReference type="Proteomes" id="UP000298493">
    <property type="component" value="Unassembled WGS sequence"/>
</dbReference>
<evidence type="ECO:0000256" key="5">
    <source>
        <dbReference type="ARBA" id="ARBA00023136"/>
    </source>
</evidence>
<organism evidence="8 9">
    <name type="scientific">Venturia nashicola</name>
    <dbReference type="NCBI Taxonomy" id="86259"/>
    <lineage>
        <taxon>Eukaryota</taxon>
        <taxon>Fungi</taxon>
        <taxon>Dikarya</taxon>
        <taxon>Ascomycota</taxon>
        <taxon>Pezizomycotina</taxon>
        <taxon>Dothideomycetes</taxon>
        <taxon>Pleosporomycetidae</taxon>
        <taxon>Venturiales</taxon>
        <taxon>Venturiaceae</taxon>
        <taxon>Venturia</taxon>
    </lineage>
</organism>
<dbReference type="GO" id="GO:0016020">
    <property type="term" value="C:membrane"/>
    <property type="evidence" value="ECO:0007669"/>
    <property type="project" value="UniProtKB-SubCell"/>
</dbReference>
<evidence type="ECO:0000256" key="6">
    <source>
        <dbReference type="SAM" id="Phobius"/>
    </source>
</evidence>
<feature type="transmembrane region" description="Helical" evidence="6">
    <location>
        <begin position="506"/>
        <end position="528"/>
    </location>
</feature>
<keyword evidence="5 6" id="KW-0472">Membrane</keyword>
<feature type="transmembrane region" description="Helical" evidence="6">
    <location>
        <begin position="566"/>
        <end position="591"/>
    </location>
</feature>
<keyword evidence="2" id="KW-0813">Transport</keyword>
<dbReference type="SMART" id="SM00317">
    <property type="entry name" value="SET"/>
    <property type="match status" value="1"/>
</dbReference>
<feature type="transmembrane region" description="Helical" evidence="6">
    <location>
        <begin position="708"/>
        <end position="731"/>
    </location>
</feature>
<dbReference type="Gene3D" id="1.20.1250.20">
    <property type="entry name" value="MFS general substrate transporter like domains"/>
    <property type="match status" value="1"/>
</dbReference>
<feature type="domain" description="SET" evidence="7">
    <location>
        <begin position="116"/>
        <end position="269"/>
    </location>
</feature>
<dbReference type="InterPro" id="IPR011701">
    <property type="entry name" value="MFS"/>
</dbReference>
<accession>A0A4Z1NEK0</accession>
<evidence type="ECO:0000256" key="1">
    <source>
        <dbReference type="ARBA" id="ARBA00004141"/>
    </source>
</evidence>
<comment type="caution">
    <text evidence="8">The sequence shown here is derived from an EMBL/GenBank/DDBJ whole genome shotgun (WGS) entry which is preliminary data.</text>
</comment>
<dbReference type="AlphaFoldDB" id="A0A4Z1NEK0"/>
<dbReference type="PROSITE" id="PS50280">
    <property type="entry name" value="SET"/>
    <property type="match status" value="1"/>
</dbReference>
<dbReference type="Pfam" id="PF00856">
    <property type="entry name" value="SET"/>
    <property type="match status" value="1"/>
</dbReference>
<proteinExistence type="predicted"/>
<dbReference type="GO" id="GO:0022857">
    <property type="term" value="F:transmembrane transporter activity"/>
    <property type="evidence" value="ECO:0007669"/>
    <property type="project" value="InterPro"/>
</dbReference>
<dbReference type="EMBL" id="SNSC02000024">
    <property type="protein sequence ID" value="TID13895.1"/>
    <property type="molecule type" value="Genomic_DNA"/>
</dbReference>
<evidence type="ECO:0000256" key="3">
    <source>
        <dbReference type="ARBA" id="ARBA00022692"/>
    </source>
</evidence>
<keyword evidence="9" id="KW-1185">Reference proteome</keyword>
<dbReference type="Pfam" id="PF07690">
    <property type="entry name" value="MFS_1"/>
    <property type="match status" value="1"/>
</dbReference>